<gene>
    <name evidence="1" type="ORF">PAESOLCIP111_06535</name>
</gene>
<reference evidence="1" key="1">
    <citation type="submission" date="2021-06" db="EMBL/GenBank/DDBJ databases">
        <authorList>
            <person name="Criscuolo A."/>
        </authorList>
    </citation>
    <scope>NUCLEOTIDE SEQUENCE</scope>
    <source>
        <strain evidence="1">CIP111600</strain>
    </source>
</reference>
<dbReference type="InterPro" id="IPR014962">
    <property type="entry name" value="YolD"/>
</dbReference>
<dbReference type="Pfam" id="PF08863">
    <property type="entry name" value="YolD"/>
    <property type="match status" value="1"/>
</dbReference>
<dbReference type="AlphaFoldDB" id="A0A916NYY6"/>
<proteinExistence type="predicted"/>
<dbReference type="RefSeq" id="WP_218096182.1">
    <property type="nucleotide sequence ID" value="NZ_CAJVAS010000070.1"/>
</dbReference>
<organism evidence="1 2">
    <name type="scientific">Paenibacillus solanacearum</name>
    <dbReference type="NCBI Taxonomy" id="2048548"/>
    <lineage>
        <taxon>Bacteria</taxon>
        <taxon>Bacillati</taxon>
        <taxon>Bacillota</taxon>
        <taxon>Bacilli</taxon>
        <taxon>Bacillales</taxon>
        <taxon>Paenibacillaceae</taxon>
        <taxon>Paenibacillus</taxon>
    </lineage>
</organism>
<dbReference type="EMBL" id="CAJVAS010000070">
    <property type="protein sequence ID" value="CAG7652434.1"/>
    <property type="molecule type" value="Genomic_DNA"/>
</dbReference>
<sequence>MSEKLKPNGIWMTKMMLPEHKERINRHNEQLEVQTRPVLDEQKQEEISRMLLKAYEDGNDVTVTLFQSKSRMILTGRIAKRDHLLQRLLIGGQWVSMADIVDCE</sequence>
<protein>
    <recommendedName>
        <fullName evidence="3">YolD-like family protein</fullName>
    </recommendedName>
</protein>
<evidence type="ECO:0000313" key="2">
    <source>
        <dbReference type="Proteomes" id="UP000693672"/>
    </source>
</evidence>
<keyword evidence="2" id="KW-1185">Reference proteome</keyword>
<dbReference type="Proteomes" id="UP000693672">
    <property type="component" value="Unassembled WGS sequence"/>
</dbReference>
<name>A0A916NYY6_9BACL</name>
<evidence type="ECO:0000313" key="1">
    <source>
        <dbReference type="EMBL" id="CAG7652434.1"/>
    </source>
</evidence>
<comment type="caution">
    <text evidence="1">The sequence shown here is derived from an EMBL/GenBank/DDBJ whole genome shotgun (WGS) entry which is preliminary data.</text>
</comment>
<evidence type="ECO:0008006" key="3">
    <source>
        <dbReference type="Google" id="ProtNLM"/>
    </source>
</evidence>
<accession>A0A916NYY6</accession>